<name>A0A0A9C6R0_ARUDO</name>
<evidence type="ECO:0000313" key="1">
    <source>
        <dbReference type="EMBL" id="JAD69085.1"/>
    </source>
</evidence>
<reference evidence="1" key="1">
    <citation type="submission" date="2014-09" db="EMBL/GenBank/DDBJ databases">
        <authorList>
            <person name="Magalhaes I.L.F."/>
            <person name="Oliveira U."/>
            <person name="Santos F.R."/>
            <person name="Vidigal T.H.D.A."/>
            <person name="Brescovit A.D."/>
            <person name="Santos A.J."/>
        </authorList>
    </citation>
    <scope>NUCLEOTIDE SEQUENCE</scope>
    <source>
        <tissue evidence="1">Shoot tissue taken approximately 20 cm above the soil surface</tissue>
    </source>
</reference>
<organism evidence="1">
    <name type="scientific">Arundo donax</name>
    <name type="common">Giant reed</name>
    <name type="synonym">Donax arundinaceus</name>
    <dbReference type="NCBI Taxonomy" id="35708"/>
    <lineage>
        <taxon>Eukaryota</taxon>
        <taxon>Viridiplantae</taxon>
        <taxon>Streptophyta</taxon>
        <taxon>Embryophyta</taxon>
        <taxon>Tracheophyta</taxon>
        <taxon>Spermatophyta</taxon>
        <taxon>Magnoliopsida</taxon>
        <taxon>Liliopsida</taxon>
        <taxon>Poales</taxon>
        <taxon>Poaceae</taxon>
        <taxon>PACMAD clade</taxon>
        <taxon>Arundinoideae</taxon>
        <taxon>Arundineae</taxon>
        <taxon>Arundo</taxon>
    </lineage>
</organism>
<accession>A0A0A9C6R0</accession>
<reference evidence="1" key="2">
    <citation type="journal article" date="2015" name="Data Brief">
        <title>Shoot transcriptome of the giant reed, Arundo donax.</title>
        <authorList>
            <person name="Barrero R.A."/>
            <person name="Guerrero F.D."/>
            <person name="Moolhuijzen P."/>
            <person name="Goolsby J.A."/>
            <person name="Tidwell J."/>
            <person name="Bellgard S.E."/>
            <person name="Bellgard M.I."/>
        </authorList>
    </citation>
    <scope>NUCLEOTIDE SEQUENCE</scope>
    <source>
        <tissue evidence="1">Shoot tissue taken approximately 20 cm above the soil surface</tissue>
    </source>
</reference>
<proteinExistence type="predicted"/>
<sequence length="172" mass="18677">MSLITWGRSNTEHLTCGNTLAMALAELPFPPPTSTSVPMPSNTSLHRVTTKSSVSWLSDPSPSMKTLLTCGSRCHASHWSMSCAILKGVSAAASSSPLNHPGRCMAAPTWYLLVWESTNGARLVHPLTRTSSTRRRDSGVRRYTLLCPAVTSTGVSRARIPVTTRNLMRRGR</sequence>
<dbReference type="AlphaFoldDB" id="A0A0A9C6R0"/>
<protein>
    <submittedName>
        <fullName evidence="1">Uncharacterized protein</fullName>
    </submittedName>
</protein>
<dbReference type="EMBL" id="GBRH01228810">
    <property type="protein sequence ID" value="JAD69085.1"/>
    <property type="molecule type" value="Transcribed_RNA"/>
</dbReference>